<sequence length="405" mass="45753">MSDHLHDAGKRFLSLLSRHSGLVMDTYLAGTAEVTPDNAKAVDKLVQNGILKRSEPNEPLRLARPVRQLLEDALKDERNRQVDANVGSALATLKTLAGHYKEALHLHDYPAADVHLQELQEQVFGLKESLRYSTRSLWSRINNEFGYVGTIEAKIRENRLAQDQVIELLASLELFRFDELAELAGDARELRRLLVVGLQHTLVDCTQEMAVVQSRLLALLGRFREIQGRTRLLKGFLLHCEQHPDYKVGPHLERVQVPSLFNQAEALLAPASVDVTQGDEEHTLLQLVSQIRRPEREAADARLAHGEAFELGQVADYTLSDDGLKQDVDRFYCAAIDRAEPLSALQYLQQQSLSWPEEAWLYQVIGAFDSLPKEQQDCFALDPTLQDHPVFSGNKYIEDVRVALR</sequence>
<dbReference type="RefSeq" id="WP_013345141.1">
    <property type="nucleotide sequence ID" value="NC_014541.1"/>
</dbReference>
<dbReference type="eggNOG" id="COG2352">
    <property type="taxonomic scope" value="Bacteria"/>
</dbReference>
<evidence type="ECO:0000313" key="2">
    <source>
        <dbReference type="Proteomes" id="UP000006683"/>
    </source>
</evidence>
<gene>
    <name evidence="1" type="ordered locus">Fbal_1631</name>
</gene>
<dbReference type="STRING" id="550540.Fbal_1631"/>
<accession>E1SQN7</accession>
<evidence type="ECO:0008006" key="3">
    <source>
        <dbReference type="Google" id="ProtNLM"/>
    </source>
</evidence>
<proteinExistence type="predicted"/>
<protein>
    <recommendedName>
        <fullName evidence="3">Phosphoenolpyruvate carboxylase</fullName>
    </recommendedName>
</protein>
<dbReference type="KEGG" id="fbl:Fbal_1631"/>
<name>E1SQN7_FERBD</name>
<evidence type="ECO:0000313" key="1">
    <source>
        <dbReference type="EMBL" id="ADN75835.1"/>
    </source>
</evidence>
<dbReference type="EMBL" id="CP002209">
    <property type="protein sequence ID" value="ADN75835.1"/>
    <property type="molecule type" value="Genomic_DNA"/>
</dbReference>
<dbReference type="GeneID" id="67181840"/>
<dbReference type="HOGENOM" id="CLU_666894_0_0_6"/>
<reference evidence="1 2" key="1">
    <citation type="journal article" date="2010" name="Stand. Genomic Sci.">
        <title>Complete genome sequence of Ferrimonas balearica type strain (PAT).</title>
        <authorList>
            <person name="Nolan M."/>
            <person name="Sikorski J."/>
            <person name="Davenport K."/>
            <person name="Lucas S."/>
            <person name="Glavina Del Rio T."/>
            <person name="Tice H."/>
            <person name="Cheng J."/>
            <person name="Goodwin L."/>
            <person name="Pitluck S."/>
            <person name="Liolios K."/>
            <person name="Ivanova N."/>
            <person name="Mavromatis K."/>
            <person name="Ovchinnikova G."/>
            <person name="Pati A."/>
            <person name="Chen A."/>
            <person name="Palaniappan K."/>
            <person name="Land M."/>
            <person name="Hauser L."/>
            <person name="Chang Y."/>
            <person name="Jeffries C."/>
            <person name="Tapia R."/>
            <person name="Brettin T."/>
            <person name="Detter J."/>
            <person name="Han C."/>
            <person name="Yasawong M."/>
            <person name="Rohde M."/>
            <person name="Tindall B."/>
            <person name="Goker M."/>
            <person name="Woyke T."/>
            <person name="Bristow J."/>
            <person name="Eisen J."/>
            <person name="Markowitz V."/>
            <person name="Hugenholtz P."/>
            <person name="Kyrpides N."/>
            <person name="Klenk H."/>
            <person name="Lapidus A."/>
        </authorList>
    </citation>
    <scope>NUCLEOTIDE SEQUENCE [LARGE SCALE GENOMIC DNA]</scope>
    <source>
        <strain evidence="2">DSM 9799 / CCM 4581 / KCTC 23876 / PAT</strain>
    </source>
</reference>
<dbReference type="AlphaFoldDB" id="E1SQN7"/>
<dbReference type="OrthoDB" id="8565078at2"/>
<organism evidence="1 2">
    <name type="scientific">Ferrimonas balearica (strain DSM 9799 / CCM 4581 / KCTC 23876 / PAT)</name>
    <dbReference type="NCBI Taxonomy" id="550540"/>
    <lineage>
        <taxon>Bacteria</taxon>
        <taxon>Pseudomonadati</taxon>
        <taxon>Pseudomonadota</taxon>
        <taxon>Gammaproteobacteria</taxon>
        <taxon>Alteromonadales</taxon>
        <taxon>Ferrimonadaceae</taxon>
        <taxon>Ferrimonas</taxon>
    </lineage>
</organism>
<keyword evidence="2" id="KW-1185">Reference proteome</keyword>
<dbReference type="Proteomes" id="UP000006683">
    <property type="component" value="Chromosome"/>
</dbReference>